<feature type="signal peptide" evidence="1">
    <location>
        <begin position="1"/>
        <end position="26"/>
    </location>
</feature>
<protein>
    <submittedName>
        <fullName evidence="2">Uncharacterized protein</fullName>
    </submittedName>
</protein>
<dbReference type="RefSeq" id="WP_204196008.1">
    <property type="nucleotide sequence ID" value="NZ_JAFEMC010000001.1"/>
</dbReference>
<name>A0ABS2D6Z5_9SPHN</name>
<evidence type="ECO:0000313" key="3">
    <source>
        <dbReference type="Proteomes" id="UP000763641"/>
    </source>
</evidence>
<evidence type="ECO:0000256" key="1">
    <source>
        <dbReference type="SAM" id="SignalP"/>
    </source>
</evidence>
<accession>A0ABS2D6Z5</accession>
<evidence type="ECO:0000313" key="2">
    <source>
        <dbReference type="EMBL" id="MBM6575896.1"/>
    </source>
</evidence>
<dbReference type="Proteomes" id="UP000763641">
    <property type="component" value="Unassembled WGS sequence"/>
</dbReference>
<gene>
    <name evidence="2" type="ORF">ILT43_05890</name>
</gene>
<dbReference type="EMBL" id="JAFEMC010000001">
    <property type="protein sequence ID" value="MBM6575896.1"/>
    <property type="molecule type" value="Genomic_DNA"/>
</dbReference>
<keyword evidence="3" id="KW-1185">Reference proteome</keyword>
<comment type="caution">
    <text evidence="2">The sequence shown here is derived from an EMBL/GenBank/DDBJ whole genome shotgun (WGS) entry which is preliminary data.</text>
</comment>
<proteinExistence type="predicted"/>
<reference evidence="2 3" key="1">
    <citation type="submission" date="2020-12" db="EMBL/GenBank/DDBJ databases">
        <title>Sphingomonas sp.</title>
        <authorList>
            <person name="Kim M.K."/>
        </authorList>
    </citation>
    <scope>NUCLEOTIDE SEQUENCE [LARGE SCALE GENOMIC DNA]</scope>
    <source>
        <strain evidence="2 3">BT552</strain>
    </source>
</reference>
<feature type="chain" id="PRO_5045289481" evidence="1">
    <location>
        <begin position="27"/>
        <end position="84"/>
    </location>
</feature>
<sequence>MFAQRPLASIATAAALVVGLAMPAIAAAKTPVVIVPASVIANPDAKLCMPRSTSPIVAKDKSLPATLCQTVEAWAAHGVTVKAK</sequence>
<keyword evidence="1" id="KW-0732">Signal</keyword>
<organism evidence="2 3">
    <name type="scientific">Sphingomonas longa</name>
    <dbReference type="NCBI Taxonomy" id="2778730"/>
    <lineage>
        <taxon>Bacteria</taxon>
        <taxon>Pseudomonadati</taxon>
        <taxon>Pseudomonadota</taxon>
        <taxon>Alphaproteobacteria</taxon>
        <taxon>Sphingomonadales</taxon>
        <taxon>Sphingomonadaceae</taxon>
        <taxon>Sphingomonas</taxon>
    </lineage>
</organism>